<keyword evidence="13" id="KW-0234">DNA repair</keyword>
<evidence type="ECO:0000256" key="6">
    <source>
        <dbReference type="ARBA" id="ARBA00022023"/>
    </source>
</evidence>
<dbReference type="STRING" id="1184267.A11Q_499"/>
<evidence type="ECO:0000256" key="13">
    <source>
        <dbReference type="ARBA" id="ARBA00023204"/>
    </source>
</evidence>
<keyword evidence="11" id="KW-0408">Iron</keyword>
<keyword evidence="14" id="KW-0326">Glycosidase</keyword>
<evidence type="ECO:0000256" key="9">
    <source>
        <dbReference type="ARBA" id="ARBA00022763"/>
    </source>
</evidence>
<dbReference type="GO" id="GO:0035485">
    <property type="term" value="F:adenine/guanine mispair binding"/>
    <property type="evidence" value="ECO:0007669"/>
    <property type="project" value="TreeGrafter"/>
</dbReference>
<evidence type="ECO:0000256" key="3">
    <source>
        <dbReference type="ARBA" id="ARBA00002933"/>
    </source>
</evidence>
<keyword evidence="10" id="KW-0378">Hydrolase</keyword>
<evidence type="ECO:0000256" key="8">
    <source>
        <dbReference type="ARBA" id="ARBA00022723"/>
    </source>
</evidence>
<dbReference type="PANTHER" id="PTHR42944">
    <property type="entry name" value="ADENINE DNA GLYCOSYLASE"/>
    <property type="match status" value="1"/>
</dbReference>
<feature type="domain" description="HhH-GPD" evidence="15">
    <location>
        <begin position="33"/>
        <end position="181"/>
    </location>
</feature>
<dbReference type="GO" id="GO:0000701">
    <property type="term" value="F:purine-specific mismatch base pair DNA N-glycosylase activity"/>
    <property type="evidence" value="ECO:0007669"/>
    <property type="project" value="UniProtKB-EC"/>
</dbReference>
<evidence type="ECO:0000259" key="15">
    <source>
        <dbReference type="SMART" id="SM00478"/>
    </source>
</evidence>
<dbReference type="Gene3D" id="1.10.340.30">
    <property type="entry name" value="Hypothetical protein, domain 2"/>
    <property type="match status" value="1"/>
</dbReference>
<proteinExistence type="inferred from homology"/>
<protein>
    <recommendedName>
        <fullName evidence="6">Adenine DNA glycosylase</fullName>
        <ecNumber evidence="5">3.2.2.31</ecNumber>
    </recommendedName>
</protein>
<dbReference type="GO" id="GO:0006298">
    <property type="term" value="P:mismatch repair"/>
    <property type="evidence" value="ECO:0007669"/>
    <property type="project" value="TreeGrafter"/>
</dbReference>
<comment type="catalytic activity">
    <reaction evidence="1">
        <text>Hydrolyzes free adenine bases from 7,8-dihydro-8-oxoguanine:adenine mismatched double-stranded DNA, leaving an apurinic site.</text>
        <dbReference type="EC" id="3.2.2.31"/>
    </reaction>
</comment>
<evidence type="ECO:0000256" key="4">
    <source>
        <dbReference type="ARBA" id="ARBA00008343"/>
    </source>
</evidence>
<comment type="cofactor">
    <cofactor evidence="2">
        <name>[4Fe-4S] cluster</name>
        <dbReference type="ChEBI" id="CHEBI:49883"/>
    </cofactor>
</comment>
<evidence type="ECO:0000256" key="10">
    <source>
        <dbReference type="ARBA" id="ARBA00022801"/>
    </source>
</evidence>
<accession>M4VNN4</accession>
<keyword evidence="8" id="KW-0479">Metal-binding</keyword>
<keyword evidence="7" id="KW-0004">4Fe-4S</keyword>
<dbReference type="InterPro" id="IPR003265">
    <property type="entry name" value="HhH-GPD_domain"/>
</dbReference>
<evidence type="ECO:0000256" key="7">
    <source>
        <dbReference type="ARBA" id="ARBA00022485"/>
    </source>
</evidence>
<evidence type="ECO:0000256" key="5">
    <source>
        <dbReference type="ARBA" id="ARBA00012045"/>
    </source>
</evidence>
<dbReference type="Gene3D" id="1.10.1670.10">
    <property type="entry name" value="Helix-hairpin-Helix base-excision DNA repair enzymes (C-terminal)"/>
    <property type="match status" value="1"/>
</dbReference>
<evidence type="ECO:0000256" key="1">
    <source>
        <dbReference type="ARBA" id="ARBA00000843"/>
    </source>
</evidence>
<dbReference type="FunFam" id="1.10.340.30:FF:000002">
    <property type="entry name" value="Adenine DNA glycosylase"/>
    <property type="match status" value="1"/>
</dbReference>
<keyword evidence="9" id="KW-0227">DNA damage</keyword>
<dbReference type="PATRIC" id="fig|1184267.3.peg.507"/>
<dbReference type="Pfam" id="PF00730">
    <property type="entry name" value="HhH-GPD"/>
    <property type="match status" value="1"/>
</dbReference>
<dbReference type="AlphaFoldDB" id="M4VNN4"/>
<dbReference type="GO" id="GO:0006284">
    <property type="term" value="P:base-excision repair"/>
    <property type="evidence" value="ECO:0007669"/>
    <property type="project" value="InterPro"/>
</dbReference>
<sequence length="322" mass="36949">MQNELLHWYRENQRPLPWRKNRDAYRIWISEVMLQQTTVAAVIPYYEKFMKRFPNVDKLASAPEADVLEMWAGLGYYSRARNIHKAAKWIAEHGFPRTAAELLELPGFGPYTSRAVASLAYNEKVGVLDGNVIRILSRVYGLKTQWWLPKERQKLQDLADALAQSEYNSEINQGMMELGATVCTPKKPLCLLCPWKKGCVALKKNMVDQLPLSKPKAEGEIWLWTLQVCTRKDLVYLEENTATPFLPGLMFPPGQAKKVPQKPTKFDVKHSVTKYSIYLQLEEVKAPNSSKKGSKQNWVQISQIKKINPSSLMTKILKKLQN</sequence>
<keyword evidence="12" id="KW-0411">Iron-sulfur</keyword>
<evidence type="ECO:0000256" key="14">
    <source>
        <dbReference type="ARBA" id="ARBA00023295"/>
    </source>
</evidence>
<dbReference type="EC" id="3.2.2.31" evidence="5"/>
<dbReference type="GO" id="GO:0032357">
    <property type="term" value="F:oxidized purine DNA binding"/>
    <property type="evidence" value="ECO:0007669"/>
    <property type="project" value="TreeGrafter"/>
</dbReference>
<evidence type="ECO:0000313" key="16">
    <source>
        <dbReference type="EMBL" id="AGH94719.1"/>
    </source>
</evidence>
<dbReference type="eggNOG" id="COG1194">
    <property type="taxonomic scope" value="Bacteria"/>
</dbReference>
<comment type="function">
    <text evidence="3">Adenine glycosylase active on G-A mispairs. MutY also corrects error-prone DNA synthesis past GO lesions which are due to the oxidatively damaged form of guanine: 7,8-dihydro-8-oxoguanine (8-oxo-dGTP).</text>
</comment>
<dbReference type="CDD" id="cd00056">
    <property type="entry name" value="ENDO3c"/>
    <property type="match status" value="1"/>
</dbReference>
<dbReference type="InterPro" id="IPR044298">
    <property type="entry name" value="MIG/MutY"/>
</dbReference>
<dbReference type="SUPFAM" id="SSF48150">
    <property type="entry name" value="DNA-glycosylase"/>
    <property type="match status" value="1"/>
</dbReference>
<dbReference type="PROSITE" id="PS00764">
    <property type="entry name" value="ENDONUCLEASE_III_1"/>
    <property type="match status" value="1"/>
</dbReference>
<reference evidence="16 17" key="1">
    <citation type="journal article" date="2013" name="ISME J.">
        <title>By their genes ye shall know them: genomic signatures of predatory bacteria.</title>
        <authorList>
            <person name="Pasternak Z."/>
            <person name="Pietrokovski S."/>
            <person name="Rotem O."/>
            <person name="Gophna U."/>
            <person name="Lurie-Weinberger M.N."/>
            <person name="Jurkevitch E."/>
        </authorList>
    </citation>
    <scope>NUCLEOTIDE SEQUENCE [LARGE SCALE GENOMIC DNA]</scope>
    <source>
        <strain evidence="16 17">JSS</strain>
    </source>
</reference>
<dbReference type="InterPro" id="IPR004035">
    <property type="entry name" value="Endouclease-III_FeS-bd_BS"/>
</dbReference>
<dbReference type="InterPro" id="IPR011257">
    <property type="entry name" value="DNA_glycosylase"/>
</dbReference>
<dbReference type="EMBL" id="CP003537">
    <property type="protein sequence ID" value="AGH94719.1"/>
    <property type="molecule type" value="Genomic_DNA"/>
</dbReference>
<evidence type="ECO:0000256" key="2">
    <source>
        <dbReference type="ARBA" id="ARBA00001966"/>
    </source>
</evidence>
<dbReference type="SMART" id="SM00478">
    <property type="entry name" value="ENDO3c"/>
    <property type="match status" value="1"/>
</dbReference>
<gene>
    <name evidence="16" type="ORF">A11Q_499</name>
</gene>
<organism evidence="16 17">
    <name type="scientific">Pseudobdellovibrio exovorus JSS</name>
    <dbReference type="NCBI Taxonomy" id="1184267"/>
    <lineage>
        <taxon>Bacteria</taxon>
        <taxon>Pseudomonadati</taxon>
        <taxon>Bdellovibrionota</taxon>
        <taxon>Bdellovibrionia</taxon>
        <taxon>Bdellovibrionales</taxon>
        <taxon>Pseudobdellovibrionaceae</taxon>
        <taxon>Pseudobdellovibrio</taxon>
    </lineage>
</organism>
<name>M4VNN4_9BACT</name>
<dbReference type="HOGENOM" id="CLU_012862_0_2_7"/>
<evidence type="ECO:0000256" key="12">
    <source>
        <dbReference type="ARBA" id="ARBA00023014"/>
    </source>
</evidence>
<dbReference type="GO" id="GO:0051539">
    <property type="term" value="F:4 iron, 4 sulfur cluster binding"/>
    <property type="evidence" value="ECO:0007669"/>
    <property type="project" value="UniProtKB-KW"/>
</dbReference>
<dbReference type="Proteomes" id="UP000012040">
    <property type="component" value="Chromosome"/>
</dbReference>
<dbReference type="GO" id="GO:0046872">
    <property type="term" value="F:metal ion binding"/>
    <property type="evidence" value="ECO:0007669"/>
    <property type="project" value="UniProtKB-KW"/>
</dbReference>
<dbReference type="KEGG" id="bex:A11Q_499"/>
<dbReference type="OrthoDB" id="5289036at2"/>
<dbReference type="PANTHER" id="PTHR42944:SF1">
    <property type="entry name" value="ADENINE DNA GLYCOSYLASE"/>
    <property type="match status" value="1"/>
</dbReference>
<dbReference type="RefSeq" id="WP_015469209.1">
    <property type="nucleotide sequence ID" value="NC_020813.1"/>
</dbReference>
<evidence type="ECO:0000256" key="11">
    <source>
        <dbReference type="ARBA" id="ARBA00023004"/>
    </source>
</evidence>
<dbReference type="InterPro" id="IPR023170">
    <property type="entry name" value="HhH_base_excis_C"/>
</dbReference>
<keyword evidence="17" id="KW-1185">Reference proteome</keyword>
<dbReference type="GO" id="GO:0034039">
    <property type="term" value="F:8-oxo-7,8-dihydroguanine DNA N-glycosylase activity"/>
    <property type="evidence" value="ECO:0007669"/>
    <property type="project" value="TreeGrafter"/>
</dbReference>
<comment type="similarity">
    <text evidence="4">Belongs to the Nth/MutY family.</text>
</comment>
<evidence type="ECO:0000313" key="17">
    <source>
        <dbReference type="Proteomes" id="UP000012040"/>
    </source>
</evidence>